<evidence type="ECO:0000256" key="5">
    <source>
        <dbReference type="ARBA" id="ARBA00021108"/>
    </source>
</evidence>
<comment type="function">
    <text evidence="1 9">Catalyzes the insertion of molybdate into adenylated molybdopterin with the concomitant release of AMP.</text>
</comment>
<dbReference type="PANTHER" id="PTHR10192">
    <property type="entry name" value="MOLYBDOPTERIN BIOSYNTHESIS PROTEIN"/>
    <property type="match status" value="1"/>
</dbReference>
<proteinExistence type="inferred from homology"/>
<dbReference type="InterPro" id="IPR005111">
    <property type="entry name" value="MoeA_C_domain_IV"/>
</dbReference>
<dbReference type="NCBIfam" id="NF045515">
    <property type="entry name" value="Glp_gephyrin"/>
    <property type="match status" value="1"/>
</dbReference>
<dbReference type="CDD" id="cd00887">
    <property type="entry name" value="MoeA"/>
    <property type="match status" value="1"/>
</dbReference>
<evidence type="ECO:0000256" key="4">
    <source>
        <dbReference type="ARBA" id="ARBA00013269"/>
    </source>
</evidence>
<dbReference type="RefSeq" id="WP_152944702.1">
    <property type="nucleotide sequence ID" value="NZ_WHYR01000001.1"/>
</dbReference>
<feature type="domain" description="MoaB/Mog" evidence="10">
    <location>
        <begin position="177"/>
        <end position="316"/>
    </location>
</feature>
<accession>A0A6N7ILF8</accession>
<dbReference type="Gene3D" id="2.170.190.11">
    <property type="entry name" value="Molybdopterin biosynthesis moea protein, domain 3"/>
    <property type="match status" value="1"/>
</dbReference>
<evidence type="ECO:0000256" key="7">
    <source>
        <dbReference type="ARBA" id="ARBA00023150"/>
    </source>
</evidence>
<comment type="cofactor">
    <cofactor evidence="9">
        <name>Mg(2+)</name>
        <dbReference type="ChEBI" id="CHEBI:18420"/>
    </cofactor>
</comment>
<dbReference type="GO" id="GO:0046872">
    <property type="term" value="F:metal ion binding"/>
    <property type="evidence" value="ECO:0007669"/>
    <property type="project" value="UniProtKB-UniRule"/>
</dbReference>
<sequence length="418" mass="44564">MLVNATWEEALEFLLDRITPLPGESVSLLQALGRVVARDIPVTRDIPPHPQAAVDGFAVHVEDLGRRTSFVVKKYLRNGDLPVFPLKPGETVGVVTGGPLPGGTGAVIRRESIVIDGNRMVFTGEFSQGSNIRQAGEDFRAGELLVRRGTRLDPGTIGVLAALGESEVPVYRRPRVTILSLGREIVPCHVKPAPGQVRDSNGPFLASLVLRDGGEVTGVEVVGRESPAGIKKHLEKMLKQSDLVITVGGTASGACDQALQILREIGAGVLFWGVRIKPGGHSGAAALDAKPVLCLPGNPAACAVSYQLFAAPVLRAFQALNPYPPRLPALCTGSFPKKGGPRRFLRGCAVCRQGGWEVSLLPGQKSSMLRSLINWNALIDLPAGHPPLEPGSRVPTLLLTPLPLREGEPNSERYLMQP</sequence>
<dbReference type="Pfam" id="PF03453">
    <property type="entry name" value="MoeA_N"/>
    <property type="match status" value="1"/>
</dbReference>
<dbReference type="Gene3D" id="3.40.980.10">
    <property type="entry name" value="MoaB/Mog-like domain"/>
    <property type="match status" value="1"/>
</dbReference>
<dbReference type="SUPFAM" id="SSF63867">
    <property type="entry name" value="MoeA C-terminal domain-like"/>
    <property type="match status" value="1"/>
</dbReference>
<evidence type="ECO:0000256" key="1">
    <source>
        <dbReference type="ARBA" id="ARBA00002901"/>
    </source>
</evidence>
<organism evidence="11 12">
    <name type="scientific">Desulfofundulus thermobenzoicus</name>
    <dbReference type="NCBI Taxonomy" id="29376"/>
    <lineage>
        <taxon>Bacteria</taxon>
        <taxon>Bacillati</taxon>
        <taxon>Bacillota</taxon>
        <taxon>Clostridia</taxon>
        <taxon>Eubacteriales</taxon>
        <taxon>Peptococcaceae</taxon>
        <taxon>Desulfofundulus</taxon>
    </lineage>
</organism>
<keyword evidence="12" id="KW-1185">Reference proteome</keyword>
<dbReference type="UniPathway" id="UPA00344"/>
<evidence type="ECO:0000256" key="3">
    <source>
        <dbReference type="ARBA" id="ARBA00010763"/>
    </source>
</evidence>
<dbReference type="InterPro" id="IPR001453">
    <property type="entry name" value="MoaB/Mog_dom"/>
</dbReference>
<name>A0A6N7ILF8_9FIRM</name>
<comment type="pathway">
    <text evidence="2 9">Cofactor biosynthesis; molybdopterin biosynthesis.</text>
</comment>
<dbReference type="Pfam" id="PF00994">
    <property type="entry name" value="MoCF_biosynth"/>
    <property type="match status" value="1"/>
</dbReference>
<keyword evidence="9" id="KW-0460">Magnesium</keyword>
<evidence type="ECO:0000256" key="9">
    <source>
        <dbReference type="RuleBase" id="RU365090"/>
    </source>
</evidence>
<evidence type="ECO:0000256" key="8">
    <source>
        <dbReference type="ARBA" id="ARBA00047317"/>
    </source>
</evidence>
<evidence type="ECO:0000313" key="11">
    <source>
        <dbReference type="EMBL" id="MQL50795.1"/>
    </source>
</evidence>
<dbReference type="Pfam" id="PF03454">
    <property type="entry name" value="MoeA_C"/>
    <property type="match status" value="1"/>
</dbReference>
<dbReference type="Proteomes" id="UP000441717">
    <property type="component" value="Unassembled WGS sequence"/>
</dbReference>
<dbReference type="SUPFAM" id="SSF53218">
    <property type="entry name" value="Molybdenum cofactor biosynthesis proteins"/>
    <property type="match status" value="1"/>
</dbReference>
<dbReference type="SMART" id="SM00852">
    <property type="entry name" value="MoCF_biosynth"/>
    <property type="match status" value="1"/>
</dbReference>
<dbReference type="Gene3D" id="2.40.340.10">
    <property type="entry name" value="MoeA, C-terminal, domain IV"/>
    <property type="match status" value="1"/>
</dbReference>
<dbReference type="InterPro" id="IPR005110">
    <property type="entry name" value="MoeA_linker/N"/>
</dbReference>
<comment type="similarity">
    <text evidence="3 9">Belongs to the MoeA family.</text>
</comment>
<dbReference type="InterPro" id="IPR038987">
    <property type="entry name" value="MoeA-like"/>
</dbReference>
<keyword evidence="9" id="KW-0479">Metal-binding</keyword>
<keyword evidence="7 9" id="KW-0501">Molybdenum cofactor biosynthesis</keyword>
<comment type="catalytic activity">
    <reaction evidence="8">
        <text>adenylyl-molybdopterin + molybdate = Mo-molybdopterin + AMP + H(+)</text>
        <dbReference type="Rhea" id="RHEA:35047"/>
        <dbReference type="ChEBI" id="CHEBI:15378"/>
        <dbReference type="ChEBI" id="CHEBI:36264"/>
        <dbReference type="ChEBI" id="CHEBI:62727"/>
        <dbReference type="ChEBI" id="CHEBI:71302"/>
        <dbReference type="ChEBI" id="CHEBI:456215"/>
        <dbReference type="EC" id="2.10.1.1"/>
    </reaction>
</comment>
<dbReference type="InterPro" id="IPR036135">
    <property type="entry name" value="MoeA_linker/N_sf"/>
</dbReference>
<evidence type="ECO:0000256" key="6">
    <source>
        <dbReference type="ARBA" id="ARBA00022505"/>
    </source>
</evidence>
<dbReference type="InterPro" id="IPR036688">
    <property type="entry name" value="MoeA_C_domain_IV_sf"/>
</dbReference>
<dbReference type="EC" id="2.10.1.1" evidence="4 9"/>
<gene>
    <name evidence="11" type="ORF">GFC01_00565</name>
</gene>
<evidence type="ECO:0000259" key="10">
    <source>
        <dbReference type="SMART" id="SM00852"/>
    </source>
</evidence>
<protein>
    <recommendedName>
        <fullName evidence="5 9">Molybdopterin molybdenumtransferase</fullName>
        <ecNumber evidence="4 9">2.10.1.1</ecNumber>
    </recommendedName>
</protein>
<evidence type="ECO:0000313" key="12">
    <source>
        <dbReference type="Proteomes" id="UP000441717"/>
    </source>
</evidence>
<dbReference type="PANTHER" id="PTHR10192:SF5">
    <property type="entry name" value="GEPHYRIN"/>
    <property type="match status" value="1"/>
</dbReference>
<dbReference type="AlphaFoldDB" id="A0A6N7ILF8"/>
<dbReference type="GO" id="GO:0006777">
    <property type="term" value="P:Mo-molybdopterin cofactor biosynthetic process"/>
    <property type="evidence" value="ECO:0007669"/>
    <property type="project" value="UniProtKB-UniRule"/>
</dbReference>
<dbReference type="EMBL" id="WHYR01000001">
    <property type="protein sequence ID" value="MQL50795.1"/>
    <property type="molecule type" value="Genomic_DNA"/>
</dbReference>
<keyword evidence="9" id="KW-0808">Transferase</keyword>
<dbReference type="OrthoDB" id="9804758at2"/>
<reference evidence="11 12" key="1">
    <citation type="submission" date="2019-10" db="EMBL/GenBank/DDBJ databases">
        <title>Comparative genomics of sulfur disproportionating microorganisms.</title>
        <authorList>
            <person name="Ward L.M."/>
            <person name="Bertran E."/>
            <person name="Johnston D."/>
        </authorList>
    </citation>
    <scope>NUCLEOTIDE SEQUENCE [LARGE SCALE GENOMIC DNA]</scope>
    <source>
        <strain evidence="11 12">DSM 14055</strain>
    </source>
</reference>
<dbReference type="GO" id="GO:0005829">
    <property type="term" value="C:cytosol"/>
    <property type="evidence" value="ECO:0007669"/>
    <property type="project" value="TreeGrafter"/>
</dbReference>
<dbReference type="InterPro" id="IPR036425">
    <property type="entry name" value="MoaB/Mog-like_dom_sf"/>
</dbReference>
<dbReference type="Gene3D" id="3.90.105.10">
    <property type="entry name" value="Molybdopterin biosynthesis moea protein, domain 2"/>
    <property type="match status" value="1"/>
</dbReference>
<evidence type="ECO:0000256" key="2">
    <source>
        <dbReference type="ARBA" id="ARBA00005046"/>
    </source>
</evidence>
<dbReference type="GO" id="GO:0061599">
    <property type="term" value="F:molybdopterin molybdotransferase activity"/>
    <property type="evidence" value="ECO:0007669"/>
    <property type="project" value="UniProtKB-UniRule"/>
</dbReference>
<keyword evidence="6 9" id="KW-0500">Molybdenum</keyword>
<dbReference type="SUPFAM" id="SSF63882">
    <property type="entry name" value="MoeA N-terminal region -like"/>
    <property type="match status" value="1"/>
</dbReference>
<comment type="caution">
    <text evidence="11">The sequence shown here is derived from an EMBL/GenBank/DDBJ whole genome shotgun (WGS) entry which is preliminary data.</text>
</comment>